<feature type="region of interest" description="Disordered" evidence="6">
    <location>
        <begin position="1"/>
        <end position="20"/>
    </location>
</feature>
<dbReference type="InterPro" id="IPR011989">
    <property type="entry name" value="ARM-like"/>
</dbReference>
<dbReference type="Proteomes" id="UP000092321">
    <property type="component" value="Unassembled WGS sequence"/>
</dbReference>
<dbReference type="InterPro" id="IPR000225">
    <property type="entry name" value="Armadillo"/>
</dbReference>
<dbReference type="Pfam" id="PF16186">
    <property type="entry name" value="Arm_3"/>
    <property type="match status" value="1"/>
</dbReference>
<protein>
    <recommendedName>
        <fullName evidence="5">Importin subunit alpha</fullName>
    </recommendedName>
</protein>
<sequence length="558" mass="62467">MDSDTSSASGTNKYVPEYRRTTFKNKNKFSAEELRKRRETQQVELRKTKRDEVLAKRRNMASSVVDDNTQNTALNEETGAVDKDLMTGAGKSEEEYNYFLQEELPKQINNIMSQDLAQQLTGVIALRQMLSREYKPPIREVLDCGILPRLIEFIGPNQPDQLQHESAWAITNLCSGASEDTRIVVESNVLPNMIALMESDNVEVKEQAVWCIGNIAGDSSEYRDLCIQMDVMPLLLNCFELNRASLTKTSVWTLSNICRGRTSKPNWSVVSQALPVISRLIYSYDTEILSDALWTLSYLSDGDDNAITNVLKFNVAPRLVQLLSNGSSQVQTPALRTIGNLLTGDDIHTQTILASRVLEPLIALLTAKKENMRKEACWCFSNILAGTPAQAREVISSGCIPMLLDIIETDTPRCKKEALWCICNACSAGGMDPEIIRVLVGYGVLKTLCLQLVTKDNKLIEIILDSLLQILQVGEADKEASGLAVNEYASLIEQYGGADTIFNLQTHQSEIIYNKSFKLIDTYFSGEEEEEEAALNDEMGNSEFRYNINEANQQNFQF</sequence>
<dbReference type="InterPro" id="IPR002652">
    <property type="entry name" value="Importin-a_IBB"/>
</dbReference>
<dbReference type="AlphaFoldDB" id="A0A1B7TDX1"/>
<name>A0A1B7TDX1_9ASCO</name>
<organism evidence="8 9">
    <name type="scientific">Hanseniaspora valbyensis NRRL Y-1626</name>
    <dbReference type="NCBI Taxonomy" id="766949"/>
    <lineage>
        <taxon>Eukaryota</taxon>
        <taxon>Fungi</taxon>
        <taxon>Dikarya</taxon>
        <taxon>Ascomycota</taxon>
        <taxon>Saccharomycotina</taxon>
        <taxon>Saccharomycetes</taxon>
        <taxon>Saccharomycodales</taxon>
        <taxon>Saccharomycodaceae</taxon>
        <taxon>Hanseniaspora</taxon>
    </lineage>
</organism>
<keyword evidence="4 5" id="KW-0653">Protein transport</keyword>
<gene>
    <name evidence="8" type="ORF">HANVADRAFT_24306</name>
</gene>
<dbReference type="GO" id="GO:0061608">
    <property type="term" value="F:nuclear import signal receptor activity"/>
    <property type="evidence" value="ECO:0007669"/>
    <property type="project" value="InterPro"/>
</dbReference>
<comment type="caution">
    <text evidence="8">The sequence shown here is derived from an EMBL/GenBank/DDBJ whole genome shotgun (WGS) entry which is preliminary data.</text>
</comment>
<keyword evidence="9" id="KW-1185">Reference proteome</keyword>
<reference evidence="9" key="1">
    <citation type="journal article" date="2016" name="Proc. Natl. Acad. Sci. U.S.A.">
        <title>Comparative genomics of biotechnologically important yeasts.</title>
        <authorList>
            <person name="Riley R."/>
            <person name="Haridas S."/>
            <person name="Wolfe K.H."/>
            <person name="Lopes M.R."/>
            <person name="Hittinger C.T."/>
            <person name="Goeker M."/>
            <person name="Salamov A.A."/>
            <person name="Wisecaver J.H."/>
            <person name="Long T.M."/>
            <person name="Calvey C.H."/>
            <person name="Aerts A.L."/>
            <person name="Barry K.W."/>
            <person name="Choi C."/>
            <person name="Clum A."/>
            <person name="Coughlan A.Y."/>
            <person name="Deshpande S."/>
            <person name="Douglass A.P."/>
            <person name="Hanson S.J."/>
            <person name="Klenk H.-P."/>
            <person name="LaButti K.M."/>
            <person name="Lapidus A."/>
            <person name="Lindquist E.A."/>
            <person name="Lipzen A.M."/>
            <person name="Meier-Kolthoff J.P."/>
            <person name="Ohm R.A."/>
            <person name="Otillar R.P."/>
            <person name="Pangilinan J.L."/>
            <person name="Peng Y."/>
            <person name="Rokas A."/>
            <person name="Rosa C.A."/>
            <person name="Scheuner C."/>
            <person name="Sibirny A.A."/>
            <person name="Slot J.C."/>
            <person name="Stielow J.B."/>
            <person name="Sun H."/>
            <person name="Kurtzman C.P."/>
            <person name="Blackwell M."/>
            <person name="Grigoriev I.V."/>
            <person name="Jeffries T.W."/>
        </authorList>
    </citation>
    <scope>NUCLEOTIDE SEQUENCE [LARGE SCALE GENOMIC DNA]</scope>
    <source>
        <strain evidence="9">NRRL Y-1626</strain>
    </source>
</reference>
<dbReference type="PANTHER" id="PTHR23316">
    <property type="entry name" value="IMPORTIN ALPHA"/>
    <property type="match status" value="1"/>
</dbReference>
<evidence type="ECO:0000259" key="7">
    <source>
        <dbReference type="PROSITE" id="PS51214"/>
    </source>
</evidence>
<dbReference type="InterPro" id="IPR004827">
    <property type="entry name" value="bZIP"/>
</dbReference>
<evidence type="ECO:0000256" key="4">
    <source>
        <dbReference type="ARBA" id="ARBA00022927"/>
    </source>
</evidence>
<dbReference type="OrthoDB" id="29145at2759"/>
<evidence type="ECO:0000256" key="2">
    <source>
        <dbReference type="ARBA" id="ARBA00022448"/>
    </source>
</evidence>
<dbReference type="SUPFAM" id="SSF48371">
    <property type="entry name" value="ARM repeat"/>
    <property type="match status" value="1"/>
</dbReference>
<comment type="similarity">
    <text evidence="1 5">Belongs to the importin alpha family.</text>
</comment>
<keyword evidence="2 5" id="KW-0813">Transport</keyword>
<evidence type="ECO:0000313" key="8">
    <source>
        <dbReference type="EMBL" id="OBA26911.1"/>
    </source>
</evidence>
<evidence type="ECO:0000256" key="3">
    <source>
        <dbReference type="ARBA" id="ARBA00022737"/>
    </source>
</evidence>
<dbReference type="GO" id="GO:0006606">
    <property type="term" value="P:protein import into nucleus"/>
    <property type="evidence" value="ECO:0007669"/>
    <property type="project" value="InterPro"/>
</dbReference>
<dbReference type="Gene3D" id="1.25.10.10">
    <property type="entry name" value="Leucine-rich Repeat Variant"/>
    <property type="match status" value="1"/>
</dbReference>
<dbReference type="GO" id="GO:0003700">
    <property type="term" value="F:DNA-binding transcription factor activity"/>
    <property type="evidence" value="ECO:0007669"/>
    <property type="project" value="InterPro"/>
</dbReference>
<evidence type="ECO:0000256" key="5">
    <source>
        <dbReference type="PIRNR" id="PIRNR005673"/>
    </source>
</evidence>
<feature type="domain" description="IBB" evidence="7">
    <location>
        <begin position="3"/>
        <end position="67"/>
    </location>
</feature>
<dbReference type="SMART" id="SM00185">
    <property type="entry name" value="ARM"/>
    <property type="match status" value="8"/>
</dbReference>
<feature type="compositionally biased region" description="Polar residues" evidence="6">
    <location>
        <begin position="1"/>
        <end position="12"/>
    </location>
</feature>
<evidence type="ECO:0000256" key="1">
    <source>
        <dbReference type="ARBA" id="ARBA00010394"/>
    </source>
</evidence>
<dbReference type="InterPro" id="IPR032413">
    <property type="entry name" value="Arm_3"/>
</dbReference>
<dbReference type="EMBL" id="LXPE01000012">
    <property type="protein sequence ID" value="OBA26911.1"/>
    <property type="molecule type" value="Genomic_DNA"/>
</dbReference>
<dbReference type="Gene3D" id="1.20.5.690">
    <property type="entry name" value="Importin-alpha, importin-beta-binding domain"/>
    <property type="match status" value="1"/>
</dbReference>
<dbReference type="PIRSF" id="PIRSF005673">
    <property type="entry name" value="Importin_alpha"/>
    <property type="match status" value="1"/>
</dbReference>
<dbReference type="PROSITE" id="PS00036">
    <property type="entry name" value="BZIP_BASIC"/>
    <property type="match status" value="1"/>
</dbReference>
<evidence type="ECO:0000256" key="6">
    <source>
        <dbReference type="SAM" id="MobiDB-lite"/>
    </source>
</evidence>
<dbReference type="Pfam" id="PF01749">
    <property type="entry name" value="IBB"/>
    <property type="match status" value="1"/>
</dbReference>
<keyword evidence="3" id="KW-0677">Repeat</keyword>
<evidence type="ECO:0000313" key="9">
    <source>
        <dbReference type="Proteomes" id="UP000092321"/>
    </source>
</evidence>
<dbReference type="GO" id="GO:0005737">
    <property type="term" value="C:cytoplasm"/>
    <property type="evidence" value="ECO:0007669"/>
    <property type="project" value="InterPro"/>
</dbReference>
<proteinExistence type="inferred from homology"/>
<dbReference type="InterPro" id="IPR016024">
    <property type="entry name" value="ARM-type_fold"/>
</dbReference>
<dbReference type="FunFam" id="1.20.5.690:FF:000003">
    <property type="entry name" value="Importin subunit alpha"/>
    <property type="match status" value="1"/>
</dbReference>
<dbReference type="InterPro" id="IPR024931">
    <property type="entry name" value="Importin_alpha"/>
</dbReference>
<accession>A0A1B7TDX1</accession>
<dbReference type="PROSITE" id="PS51214">
    <property type="entry name" value="IBB"/>
    <property type="match status" value="1"/>
</dbReference>
<dbReference type="InterPro" id="IPR036975">
    <property type="entry name" value="Importin-a_IBB_sf"/>
</dbReference>
<dbReference type="Pfam" id="PF00514">
    <property type="entry name" value="Arm"/>
    <property type="match status" value="7"/>
</dbReference>